<dbReference type="Proteomes" id="UP001501940">
    <property type="component" value="Chromosome 7"/>
</dbReference>
<evidence type="ECO:0000256" key="1">
    <source>
        <dbReference type="SAM" id="MobiDB-lite"/>
    </source>
</evidence>
<dbReference type="RefSeq" id="XP_054868097.1">
    <property type="nucleotide sequence ID" value="XM_055012122.1"/>
</dbReference>
<feature type="domain" description="YqaJ viral recombinase" evidence="2">
    <location>
        <begin position="266"/>
        <end position="440"/>
    </location>
</feature>
<reference evidence="3" key="3">
    <citation type="submission" date="2025-09" db="UniProtKB">
        <authorList>
            <consortium name="Ensembl"/>
        </authorList>
    </citation>
    <scope>IDENTIFICATION</scope>
</reference>
<dbReference type="CDD" id="cd22343">
    <property type="entry name" value="PDDEXK_lambda_exonuclease-like"/>
    <property type="match status" value="1"/>
</dbReference>
<feature type="compositionally biased region" description="Polar residues" evidence="1">
    <location>
        <begin position="1"/>
        <end position="17"/>
    </location>
</feature>
<organism evidence="3 4">
    <name type="scientific">Amphiprion ocellaris</name>
    <name type="common">Clown anemonefish</name>
    <dbReference type="NCBI Taxonomy" id="80972"/>
    <lineage>
        <taxon>Eukaryota</taxon>
        <taxon>Metazoa</taxon>
        <taxon>Chordata</taxon>
        <taxon>Craniata</taxon>
        <taxon>Vertebrata</taxon>
        <taxon>Euteleostomi</taxon>
        <taxon>Actinopterygii</taxon>
        <taxon>Neopterygii</taxon>
        <taxon>Teleostei</taxon>
        <taxon>Neoteleostei</taxon>
        <taxon>Acanthomorphata</taxon>
        <taxon>Ovalentaria</taxon>
        <taxon>Pomacentridae</taxon>
        <taxon>Amphiprion</taxon>
    </lineage>
</organism>
<evidence type="ECO:0000313" key="3">
    <source>
        <dbReference type="Ensembl" id="ENSAOCP00000072794.1"/>
    </source>
</evidence>
<dbReference type="InterPro" id="IPR019080">
    <property type="entry name" value="YqaJ_viral_recombinase"/>
</dbReference>
<sequence>MQNQKTGQKSTGSSSAQKLVLPQVRYHPSIQMASGGARAKTTNSTRTSQTQRTRSGAAGPLQTRTNAQVVQKNQDAVKPRPSGRRKQKPAADPEPPQKSAVDPEPPQKSAVDPEPPQRLAADPEPPQKSAVDPEPPQKSAVDPEPPQKSAVDPEPPQRLAADPEPPQKSAVDPEPPQKSAVDPEPPQRLAADPEPPQKSAVDPEPPQKSAVDPEPPQKSAADPEPQASDRTAPSPEQFPVGVGEHLDRRVVEQVEVLTRGQRTNPDWFSWRKNRITASVAHRIANCRFVNGKSKTPPASYLAAITGEGPRVQTRAMSWGIDMEAEVIRRYQELKSRALGRPVSVQDCGLFIDAQRPWLAASPDGIVIDSWTGQRLLCLEVKCPYKHRDRRVEDACRDDPAFCLEVLDEDGQRPGGPPRYRLKSTHSYFTQIQVQLWVSGLQEADLVVFTLKETAVVPVHFDEGIWDQTLSRLAMFYRDAVQPHLEAAAAQRPEL</sequence>
<name>A0AAQ6A641_AMPOC</name>
<evidence type="ECO:0000259" key="2">
    <source>
        <dbReference type="Pfam" id="PF09588"/>
    </source>
</evidence>
<accession>A0AAQ6A641</accession>
<feature type="compositionally biased region" description="Polar residues" evidence="1">
    <location>
        <begin position="62"/>
        <end position="74"/>
    </location>
</feature>
<dbReference type="InterPro" id="IPR011604">
    <property type="entry name" value="PDDEXK-like_dom_sf"/>
</dbReference>
<dbReference type="PANTHER" id="PTHR46609:SF8">
    <property type="entry name" value="YQAJ VIRAL RECOMBINASE DOMAIN-CONTAINING PROTEIN"/>
    <property type="match status" value="1"/>
</dbReference>
<dbReference type="SUPFAM" id="SSF52980">
    <property type="entry name" value="Restriction endonuclease-like"/>
    <property type="match status" value="1"/>
</dbReference>
<dbReference type="Gene3D" id="3.90.320.10">
    <property type="match status" value="1"/>
</dbReference>
<proteinExistence type="predicted"/>
<protein>
    <recommendedName>
        <fullName evidence="2">YqaJ viral recombinase domain-containing protein</fullName>
    </recommendedName>
</protein>
<feature type="compositionally biased region" description="Low complexity" evidence="1">
    <location>
        <begin position="41"/>
        <end position="55"/>
    </location>
</feature>
<dbReference type="InterPro" id="IPR051703">
    <property type="entry name" value="NF-kappa-B_Signaling_Reg"/>
</dbReference>
<reference evidence="3 4" key="1">
    <citation type="submission" date="2022-01" db="EMBL/GenBank/DDBJ databases">
        <title>A chromosome-scale genome assembly of the false clownfish, Amphiprion ocellaris.</title>
        <authorList>
            <person name="Ryu T."/>
        </authorList>
    </citation>
    <scope>NUCLEOTIDE SEQUENCE [LARGE SCALE GENOMIC DNA]</scope>
</reference>
<keyword evidence="4" id="KW-1185">Reference proteome</keyword>
<dbReference type="GeneID" id="129349296"/>
<dbReference type="PANTHER" id="PTHR46609">
    <property type="entry name" value="EXONUCLEASE, PHAGE-TYPE/RECB, C-TERMINAL DOMAIN-CONTAINING PROTEIN"/>
    <property type="match status" value="1"/>
</dbReference>
<dbReference type="Ensembl" id="ENSAOCT00000043656.1">
    <property type="protein sequence ID" value="ENSAOCP00000072794.1"/>
    <property type="gene ID" value="ENSAOCG00000028646.1"/>
</dbReference>
<evidence type="ECO:0000313" key="4">
    <source>
        <dbReference type="Proteomes" id="UP001501940"/>
    </source>
</evidence>
<reference evidence="3" key="2">
    <citation type="submission" date="2025-08" db="UniProtKB">
        <authorList>
            <consortium name="Ensembl"/>
        </authorList>
    </citation>
    <scope>IDENTIFICATION</scope>
</reference>
<dbReference type="GeneTree" id="ENSGT00940000171017"/>
<feature type="region of interest" description="Disordered" evidence="1">
    <location>
        <begin position="1"/>
        <end position="245"/>
    </location>
</feature>
<dbReference type="KEGG" id="aoce:129349296"/>
<dbReference type="InterPro" id="IPR011335">
    <property type="entry name" value="Restrct_endonuc-II-like"/>
</dbReference>
<dbReference type="AlphaFoldDB" id="A0AAQ6A641"/>
<dbReference type="Pfam" id="PF09588">
    <property type="entry name" value="YqaJ"/>
    <property type="match status" value="1"/>
</dbReference>
<dbReference type="GO" id="GO:0006281">
    <property type="term" value="P:DNA repair"/>
    <property type="evidence" value="ECO:0007669"/>
    <property type="project" value="UniProtKB-ARBA"/>
</dbReference>